<dbReference type="EMBL" id="JAJNDB010000007">
    <property type="protein sequence ID" value="MCD2196952.1"/>
    <property type="molecule type" value="Genomic_DNA"/>
</dbReference>
<evidence type="ECO:0000313" key="3">
    <source>
        <dbReference type="EMBL" id="MCD2196952.1"/>
    </source>
</evidence>
<protein>
    <submittedName>
        <fullName evidence="3">PaaI family thioesterase</fullName>
    </submittedName>
</protein>
<dbReference type="Pfam" id="PF03061">
    <property type="entry name" value="4HBT"/>
    <property type="match status" value="1"/>
</dbReference>
<evidence type="ECO:0000313" key="4">
    <source>
        <dbReference type="Proteomes" id="UP001199469"/>
    </source>
</evidence>
<reference evidence="3 4" key="1">
    <citation type="submission" date="2021-11" db="EMBL/GenBank/DDBJ databases">
        <title>Draft genome sequence of Actinomycetospora sp. SF1 isolated from the rhizosphere soil.</title>
        <authorList>
            <person name="Duangmal K."/>
            <person name="Chantavorakit T."/>
        </authorList>
    </citation>
    <scope>NUCLEOTIDE SEQUENCE [LARGE SCALE GENOMIC DNA]</scope>
    <source>
        <strain evidence="3 4">TBRC 5722</strain>
    </source>
</reference>
<dbReference type="RefSeq" id="WP_230738846.1">
    <property type="nucleotide sequence ID" value="NZ_JAJNDB010000007.1"/>
</dbReference>
<dbReference type="Proteomes" id="UP001199469">
    <property type="component" value="Unassembled WGS sequence"/>
</dbReference>
<organism evidence="3 4">
    <name type="scientific">Actinomycetospora endophytica</name>
    <dbReference type="NCBI Taxonomy" id="2291215"/>
    <lineage>
        <taxon>Bacteria</taxon>
        <taxon>Bacillati</taxon>
        <taxon>Actinomycetota</taxon>
        <taxon>Actinomycetes</taxon>
        <taxon>Pseudonocardiales</taxon>
        <taxon>Pseudonocardiaceae</taxon>
        <taxon>Actinomycetospora</taxon>
    </lineage>
</organism>
<keyword evidence="4" id="KW-1185">Reference proteome</keyword>
<dbReference type="CDD" id="cd03443">
    <property type="entry name" value="PaaI_thioesterase"/>
    <property type="match status" value="1"/>
</dbReference>
<dbReference type="Gene3D" id="3.10.129.10">
    <property type="entry name" value="Hotdog Thioesterase"/>
    <property type="match status" value="1"/>
</dbReference>
<evidence type="ECO:0000256" key="1">
    <source>
        <dbReference type="ARBA" id="ARBA00022801"/>
    </source>
</evidence>
<dbReference type="SUPFAM" id="SSF54637">
    <property type="entry name" value="Thioesterase/thiol ester dehydrase-isomerase"/>
    <property type="match status" value="1"/>
</dbReference>
<sequence>MTLWHQFLLTGAQRTGTLGITITTAGGLAHGGALMTLADSIGAVCAYLGLPEGASTATTQSATNLLRGVREGTVTATARPVHRGRTQVVVQTDITDESGRLVARTTQTQAVLPGA</sequence>
<dbReference type="InterPro" id="IPR029069">
    <property type="entry name" value="HotDog_dom_sf"/>
</dbReference>
<keyword evidence="1" id="KW-0378">Hydrolase</keyword>
<name>A0ABS8PFA7_9PSEU</name>
<dbReference type="InterPro" id="IPR006683">
    <property type="entry name" value="Thioestr_dom"/>
</dbReference>
<dbReference type="InterPro" id="IPR003736">
    <property type="entry name" value="PAAI_dom"/>
</dbReference>
<evidence type="ECO:0000259" key="2">
    <source>
        <dbReference type="Pfam" id="PF03061"/>
    </source>
</evidence>
<proteinExistence type="predicted"/>
<gene>
    <name evidence="3" type="ORF">LQ327_26635</name>
</gene>
<dbReference type="NCBIfam" id="TIGR00369">
    <property type="entry name" value="unchar_dom_1"/>
    <property type="match status" value="1"/>
</dbReference>
<comment type="caution">
    <text evidence="3">The sequence shown here is derived from an EMBL/GenBank/DDBJ whole genome shotgun (WGS) entry which is preliminary data.</text>
</comment>
<feature type="domain" description="Thioesterase" evidence="2">
    <location>
        <begin position="26"/>
        <end position="103"/>
    </location>
</feature>
<accession>A0ABS8PFA7</accession>